<gene>
    <name evidence="1" type="ORF">MSG28_006070</name>
</gene>
<proteinExistence type="predicted"/>
<organism evidence="1 2">
    <name type="scientific">Choristoneura fumiferana</name>
    <name type="common">Spruce budworm moth</name>
    <name type="synonym">Archips fumiferana</name>
    <dbReference type="NCBI Taxonomy" id="7141"/>
    <lineage>
        <taxon>Eukaryota</taxon>
        <taxon>Metazoa</taxon>
        <taxon>Ecdysozoa</taxon>
        <taxon>Arthropoda</taxon>
        <taxon>Hexapoda</taxon>
        <taxon>Insecta</taxon>
        <taxon>Pterygota</taxon>
        <taxon>Neoptera</taxon>
        <taxon>Endopterygota</taxon>
        <taxon>Lepidoptera</taxon>
        <taxon>Glossata</taxon>
        <taxon>Ditrysia</taxon>
        <taxon>Tortricoidea</taxon>
        <taxon>Tortricidae</taxon>
        <taxon>Tortricinae</taxon>
        <taxon>Choristoneura</taxon>
    </lineage>
</organism>
<keyword evidence="2" id="KW-1185">Reference proteome</keyword>
<dbReference type="EMBL" id="CM046110">
    <property type="protein sequence ID" value="KAI8422159.1"/>
    <property type="molecule type" value="Genomic_DNA"/>
</dbReference>
<evidence type="ECO:0000313" key="1">
    <source>
        <dbReference type="EMBL" id="KAI8422159.1"/>
    </source>
</evidence>
<reference evidence="1 2" key="1">
    <citation type="journal article" date="2022" name="Genome Biol. Evol.">
        <title>The Spruce Budworm Genome: Reconstructing the Evolutionary History of Antifreeze Proteins.</title>
        <authorList>
            <person name="Beliveau C."/>
            <person name="Gagne P."/>
            <person name="Picq S."/>
            <person name="Vernygora O."/>
            <person name="Keeling C.I."/>
            <person name="Pinkney K."/>
            <person name="Doucet D."/>
            <person name="Wen F."/>
            <person name="Johnston J.S."/>
            <person name="Maaroufi H."/>
            <person name="Boyle B."/>
            <person name="Laroche J."/>
            <person name="Dewar K."/>
            <person name="Juretic N."/>
            <person name="Blackburn G."/>
            <person name="Nisole A."/>
            <person name="Brunet B."/>
            <person name="Brandao M."/>
            <person name="Lumley L."/>
            <person name="Duan J."/>
            <person name="Quan G."/>
            <person name="Lucarotti C.J."/>
            <person name="Roe A.D."/>
            <person name="Sperling F.A.H."/>
            <person name="Levesque R.C."/>
            <person name="Cusson M."/>
        </authorList>
    </citation>
    <scope>NUCLEOTIDE SEQUENCE [LARGE SCALE GENOMIC DNA]</scope>
    <source>
        <strain evidence="1">Glfc:IPQL:Cfum</strain>
    </source>
</reference>
<accession>A0ACC0JDQ1</accession>
<dbReference type="Proteomes" id="UP001064048">
    <property type="component" value="Chromosome 10"/>
</dbReference>
<protein>
    <submittedName>
        <fullName evidence="1">Uncharacterized protein</fullName>
    </submittedName>
</protein>
<sequence length="323" mass="35086">MSAKKVTDSTKFTVEESTDSGFLSQVSSEPKEVKNVEEDQGVCVTGDLIDIESTTGTQPAAAAPPAPAITVTENQDFLLALLFRQDEDGDTQLHIAAVHGCIKTVAMIIKLCQDKAWLDITNDYGHTALHLAIMSHHVVVARMLVMAGASLAIRDHTGETPLHTAVHTKQDNYIEALLEPAPGHQRIRAAILDQKNYNGQACVHLAASAGRVDLLKRLVFYGADINAREGRAGWTPLHIAARSGNKDVAVHLLSKCQGVSRAARDYAGRTPRRLARRSPLEQLFNSYDAGDSDSETDDDEYDSDSEQLFERLSEACGVSIDVV</sequence>
<comment type="caution">
    <text evidence="1">The sequence shown here is derived from an EMBL/GenBank/DDBJ whole genome shotgun (WGS) entry which is preliminary data.</text>
</comment>
<evidence type="ECO:0000313" key="2">
    <source>
        <dbReference type="Proteomes" id="UP001064048"/>
    </source>
</evidence>
<name>A0ACC0JDQ1_CHOFU</name>